<dbReference type="OrthoDB" id="8561330at2"/>
<dbReference type="Pfam" id="PF13413">
    <property type="entry name" value="HTH_25"/>
    <property type="match status" value="1"/>
</dbReference>
<feature type="domain" description="Cytoskeleton protein RodZ-like C-terminal" evidence="2">
    <location>
        <begin position="258"/>
        <end position="327"/>
    </location>
</feature>
<dbReference type="KEGG" id="cpra:CPter91_2481"/>
<dbReference type="Gene3D" id="1.10.260.40">
    <property type="entry name" value="lambda repressor-like DNA-binding domains"/>
    <property type="match status" value="1"/>
</dbReference>
<dbReference type="PANTHER" id="PTHR34475">
    <property type="match status" value="1"/>
</dbReference>
<dbReference type="RefSeq" id="WP_061940289.1">
    <property type="nucleotide sequence ID" value="NZ_CP013234.1"/>
</dbReference>
<keyword evidence="1" id="KW-1133">Transmembrane helix</keyword>
<proteinExistence type="predicted"/>
<dbReference type="InterPro" id="IPR025194">
    <property type="entry name" value="RodZ-like_C"/>
</dbReference>
<evidence type="ECO:0000259" key="2">
    <source>
        <dbReference type="Pfam" id="PF13464"/>
    </source>
</evidence>
<protein>
    <submittedName>
        <fullName evidence="3">Helix-turn-helix domain protein</fullName>
    </submittedName>
</protein>
<name>A0A127Q418_9BURK</name>
<dbReference type="PANTHER" id="PTHR34475:SF1">
    <property type="entry name" value="CYTOSKELETON PROTEIN RODZ"/>
    <property type="match status" value="1"/>
</dbReference>
<dbReference type="STRING" id="279113.CPter91_2481"/>
<keyword evidence="1" id="KW-0812">Transmembrane</keyword>
<organism evidence="3 4">
    <name type="scientific">Collimonas pratensis</name>
    <dbReference type="NCBI Taxonomy" id="279113"/>
    <lineage>
        <taxon>Bacteria</taxon>
        <taxon>Pseudomonadati</taxon>
        <taxon>Pseudomonadota</taxon>
        <taxon>Betaproteobacteria</taxon>
        <taxon>Burkholderiales</taxon>
        <taxon>Oxalobacteraceae</taxon>
        <taxon>Collimonas</taxon>
    </lineage>
</organism>
<dbReference type="EMBL" id="CP013234">
    <property type="protein sequence ID" value="AMP04840.1"/>
    <property type="molecule type" value="Genomic_DNA"/>
</dbReference>
<accession>A0A127Q418</accession>
<dbReference type="PATRIC" id="fig|279113.9.peg.2448"/>
<sequence length="330" mass="33831">MSEPEQLRPTAVDEVLDFANAAEQAPSTVGRATLGSQLAAKREQLGWAVAEVASHLKLAPRQIEAMEADNYAALPTMVMTRGFIRSYAKLLDLDVSDALAAISPAAAAQPVRASTHGQLSTPFSESRFSLMGRNKFAYKWLVVLAVLLLLLAVAIRLDVLPVLQNTLQSLTEKSARSATAASEEAAAAASTGTDTQAADKEANAALTAAPAAAAADGAAVTGAGVNAAVTAPVAANAAPVAGKSAVNPATAGGGELSLNFRQDSWVDVKRADNTVLISRLVKAGSTETVDMSQPVSIIIGNIAGVDATLRGAPLDLKAGSKTNVARLNLK</sequence>
<feature type="transmembrane region" description="Helical" evidence="1">
    <location>
        <begin position="136"/>
        <end position="157"/>
    </location>
</feature>
<evidence type="ECO:0000313" key="4">
    <source>
        <dbReference type="Proteomes" id="UP000074561"/>
    </source>
</evidence>
<dbReference type="InterPro" id="IPR010982">
    <property type="entry name" value="Lambda_DNA-bd_dom_sf"/>
</dbReference>
<gene>
    <name evidence="3" type="ORF">CPter91_2481</name>
</gene>
<dbReference type="GO" id="GO:0003677">
    <property type="term" value="F:DNA binding"/>
    <property type="evidence" value="ECO:0007669"/>
    <property type="project" value="InterPro"/>
</dbReference>
<dbReference type="Pfam" id="PF13464">
    <property type="entry name" value="RodZ_C"/>
    <property type="match status" value="1"/>
</dbReference>
<keyword evidence="1" id="KW-0472">Membrane</keyword>
<evidence type="ECO:0000313" key="3">
    <source>
        <dbReference type="EMBL" id="AMP04840.1"/>
    </source>
</evidence>
<dbReference type="Proteomes" id="UP000074561">
    <property type="component" value="Chromosome"/>
</dbReference>
<dbReference type="AlphaFoldDB" id="A0A127Q418"/>
<evidence type="ECO:0000256" key="1">
    <source>
        <dbReference type="SAM" id="Phobius"/>
    </source>
</evidence>
<dbReference type="InterPro" id="IPR050400">
    <property type="entry name" value="Bact_Cytoskel_RodZ"/>
</dbReference>
<reference evidence="3 4" key="1">
    <citation type="submission" date="2015-11" db="EMBL/GenBank/DDBJ databases">
        <title>Exploring the genomic traits of fungus-feeding bacterial genus Collimonas.</title>
        <authorList>
            <person name="Song C."/>
            <person name="Schmidt R."/>
            <person name="de Jager V."/>
            <person name="Krzyzanowska D."/>
            <person name="Jongedijk E."/>
            <person name="Cankar K."/>
            <person name="Beekwilder J."/>
            <person name="van Veen A."/>
            <person name="de Boer W."/>
            <person name="van Veen J.A."/>
            <person name="Garbeva P."/>
        </authorList>
    </citation>
    <scope>NUCLEOTIDE SEQUENCE [LARGE SCALE GENOMIC DNA]</scope>
    <source>
        <strain evidence="3 4">Ter91</strain>
    </source>
</reference>